<feature type="domain" description="F-box" evidence="2">
    <location>
        <begin position="6"/>
        <end position="52"/>
    </location>
</feature>
<dbReference type="SUPFAM" id="SSF81383">
    <property type="entry name" value="F-box domain"/>
    <property type="match status" value="1"/>
</dbReference>
<dbReference type="Pfam" id="PF12937">
    <property type="entry name" value="F-box-like"/>
    <property type="match status" value="1"/>
</dbReference>
<evidence type="ECO:0000313" key="4">
    <source>
        <dbReference type="Proteomes" id="UP000823388"/>
    </source>
</evidence>
<dbReference type="CDD" id="cd22162">
    <property type="entry name" value="F-box_AtSKIP3-like"/>
    <property type="match status" value="1"/>
</dbReference>
<protein>
    <recommendedName>
        <fullName evidence="2">F-box domain-containing protein</fullName>
    </recommendedName>
</protein>
<dbReference type="InterPro" id="IPR036047">
    <property type="entry name" value="F-box-like_dom_sf"/>
</dbReference>
<dbReference type="EMBL" id="CM029037">
    <property type="protein sequence ID" value="KAG2662461.1"/>
    <property type="molecule type" value="Genomic_DNA"/>
</dbReference>
<dbReference type="Pfam" id="PF14299">
    <property type="entry name" value="PP2"/>
    <property type="match status" value="1"/>
</dbReference>
<dbReference type="InterPro" id="IPR001810">
    <property type="entry name" value="F-box_dom"/>
</dbReference>
<dbReference type="PANTHER" id="PTHR32278:SF139">
    <property type="entry name" value="F-BOX DOMAIN-CONTAINING PROTEIN"/>
    <property type="match status" value="1"/>
</dbReference>
<evidence type="ECO:0000256" key="1">
    <source>
        <dbReference type="SAM" id="MobiDB-lite"/>
    </source>
</evidence>
<proteinExistence type="predicted"/>
<dbReference type="PANTHER" id="PTHR32278">
    <property type="entry name" value="F-BOX DOMAIN-CONTAINING PROTEIN"/>
    <property type="match status" value="1"/>
</dbReference>
<keyword evidence="4" id="KW-1185">Reference proteome</keyword>
<accession>A0A8T0XLY4</accession>
<dbReference type="AlphaFoldDB" id="A0A8T0XLY4"/>
<name>A0A8T0XLY4_PANVG</name>
<dbReference type="OrthoDB" id="654977at2759"/>
<dbReference type="Gene3D" id="1.20.1280.50">
    <property type="match status" value="1"/>
</dbReference>
<dbReference type="InterPro" id="IPR025886">
    <property type="entry name" value="PP2-like"/>
</dbReference>
<evidence type="ECO:0000313" key="3">
    <source>
        <dbReference type="EMBL" id="KAG2662461.1"/>
    </source>
</evidence>
<evidence type="ECO:0000259" key="2">
    <source>
        <dbReference type="PROSITE" id="PS50181"/>
    </source>
</evidence>
<feature type="region of interest" description="Disordered" evidence="1">
    <location>
        <begin position="180"/>
        <end position="210"/>
    </location>
</feature>
<sequence>MEAAGTCEIARLPVELLAAALALTTPRDACRAAAVSRDFLAAADSDAVWSRFQPRHLPPLADGELSGPAPPSEKGQFRDRRILLADGLMSMWLDRETGAKCYMLSARALHISFGGTPEYWRWTRLPESRLRFTEIAKLRNVWWLEIRGRIHSKMLSQDSTYAAYIVFKTYRDGGLDYPPQEASMTTAGGKSTRKVCLQRRGNEQEDGRAS</sequence>
<feature type="compositionally biased region" description="Basic and acidic residues" evidence="1">
    <location>
        <begin position="200"/>
        <end position="210"/>
    </location>
</feature>
<comment type="caution">
    <text evidence="3">The sequence shown here is derived from an EMBL/GenBank/DDBJ whole genome shotgun (WGS) entry which is preliminary data.</text>
</comment>
<reference evidence="3" key="1">
    <citation type="submission" date="2020-05" db="EMBL/GenBank/DDBJ databases">
        <title>WGS assembly of Panicum virgatum.</title>
        <authorList>
            <person name="Lovell J.T."/>
            <person name="Jenkins J."/>
            <person name="Shu S."/>
            <person name="Juenger T.E."/>
            <person name="Schmutz J."/>
        </authorList>
    </citation>
    <scope>NUCLEOTIDE SEQUENCE</scope>
    <source>
        <strain evidence="3">AP13</strain>
    </source>
</reference>
<organism evidence="3 4">
    <name type="scientific">Panicum virgatum</name>
    <name type="common">Blackwell switchgrass</name>
    <dbReference type="NCBI Taxonomy" id="38727"/>
    <lineage>
        <taxon>Eukaryota</taxon>
        <taxon>Viridiplantae</taxon>
        <taxon>Streptophyta</taxon>
        <taxon>Embryophyta</taxon>
        <taxon>Tracheophyta</taxon>
        <taxon>Spermatophyta</taxon>
        <taxon>Magnoliopsida</taxon>
        <taxon>Liliopsida</taxon>
        <taxon>Poales</taxon>
        <taxon>Poaceae</taxon>
        <taxon>PACMAD clade</taxon>
        <taxon>Panicoideae</taxon>
        <taxon>Panicodae</taxon>
        <taxon>Paniceae</taxon>
        <taxon>Panicinae</taxon>
        <taxon>Panicum</taxon>
        <taxon>Panicum sect. Hiantes</taxon>
    </lineage>
</organism>
<dbReference type="Proteomes" id="UP000823388">
    <property type="component" value="Chromosome 1K"/>
</dbReference>
<dbReference type="PROSITE" id="PS50181">
    <property type="entry name" value="FBOX"/>
    <property type="match status" value="1"/>
</dbReference>
<gene>
    <name evidence="3" type="ORF">PVAP13_1KG539000</name>
</gene>